<gene>
    <name evidence="2" type="ORF">BCR34DRAFT_577086</name>
</gene>
<proteinExistence type="predicted"/>
<protein>
    <submittedName>
        <fullName evidence="2">Uncharacterized protein</fullName>
    </submittedName>
</protein>
<dbReference type="Proteomes" id="UP000193144">
    <property type="component" value="Unassembled WGS sequence"/>
</dbReference>
<sequence length="83" mass="8986">MSNMMHVERLSRPSNQSSPQSVLEEPACSRKPMLDHFHPDVLFDTPGLATQFCPNPTSSAVTWVEGARGVRAFGRGCGPASTN</sequence>
<feature type="region of interest" description="Disordered" evidence="1">
    <location>
        <begin position="1"/>
        <end position="26"/>
    </location>
</feature>
<accession>A0A1Y1YKU1</accession>
<dbReference type="AlphaFoldDB" id="A0A1Y1YKU1"/>
<evidence type="ECO:0000256" key="1">
    <source>
        <dbReference type="SAM" id="MobiDB-lite"/>
    </source>
</evidence>
<feature type="compositionally biased region" description="Basic and acidic residues" evidence="1">
    <location>
        <begin position="1"/>
        <end position="11"/>
    </location>
</feature>
<reference evidence="2 3" key="1">
    <citation type="submission" date="2016-07" db="EMBL/GenBank/DDBJ databases">
        <title>Pervasive Adenine N6-methylation of Active Genes in Fungi.</title>
        <authorList>
            <consortium name="DOE Joint Genome Institute"/>
            <person name="Mondo S.J."/>
            <person name="Dannebaum R.O."/>
            <person name="Kuo R.C."/>
            <person name="Labutti K."/>
            <person name="Haridas S."/>
            <person name="Kuo A."/>
            <person name="Salamov A."/>
            <person name="Ahrendt S.R."/>
            <person name="Lipzen A."/>
            <person name="Sullivan W."/>
            <person name="Andreopoulos W.B."/>
            <person name="Clum A."/>
            <person name="Lindquist E."/>
            <person name="Daum C."/>
            <person name="Ramamoorthy G.K."/>
            <person name="Gryganskyi A."/>
            <person name="Culley D."/>
            <person name="Magnuson J.K."/>
            <person name="James T.Y."/>
            <person name="O'Malley M.A."/>
            <person name="Stajich J.E."/>
            <person name="Spatafora J.W."/>
            <person name="Visel A."/>
            <person name="Grigoriev I.V."/>
        </authorList>
    </citation>
    <scope>NUCLEOTIDE SEQUENCE [LARGE SCALE GENOMIC DNA]</scope>
    <source>
        <strain evidence="2 3">CBS 115471</strain>
    </source>
</reference>
<name>A0A1Y1YKU1_9PLEO</name>
<feature type="compositionally biased region" description="Polar residues" evidence="1">
    <location>
        <begin position="12"/>
        <end position="21"/>
    </location>
</feature>
<dbReference type="EMBL" id="MCFA01000212">
    <property type="protein sequence ID" value="ORX98609.1"/>
    <property type="molecule type" value="Genomic_DNA"/>
</dbReference>
<comment type="caution">
    <text evidence="2">The sequence shown here is derived from an EMBL/GenBank/DDBJ whole genome shotgun (WGS) entry which is preliminary data.</text>
</comment>
<keyword evidence="3" id="KW-1185">Reference proteome</keyword>
<organism evidence="2 3">
    <name type="scientific">Clohesyomyces aquaticus</name>
    <dbReference type="NCBI Taxonomy" id="1231657"/>
    <lineage>
        <taxon>Eukaryota</taxon>
        <taxon>Fungi</taxon>
        <taxon>Dikarya</taxon>
        <taxon>Ascomycota</taxon>
        <taxon>Pezizomycotina</taxon>
        <taxon>Dothideomycetes</taxon>
        <taxon>Pleosporomycetidae</taxon>
        <taxon>Pleosporales</taxon>
        <taxon>Lindgomycetaceae</taxon>
        <taxon>Clohesyomyces</taxon>
    </lineage>
</organism>
<evidence type="ECO:0000313" key="2">
    <source>
        <dbReference type="EMBL" id="ORX98609.1"/>
    </source>
</evidence>
<evidence type="ECO:0000313" key="3">
    <source>
        <dbReference type="Proteomes" id="UP000193144"/>
    </source>
</evidence>